<gene>
    <name evidence="1" type="ORF">UFOVP371_4</name>
</gene>
<proteinExistence type="predicted"/>
<accession>A0A6J7X081</accession>
<evidence type="ECO:0000313" key="1">
    <source>
        <dbReference type="EMBL" id="CAB5222402.1"/>
    </source>
</evidence>
<organism evidence="1">
    <name type="scientific">uncultured Caudovirales phage</name>
    <dbReference type="NCBI Taxonomy" id="2100421"/>
    <lineage>
        <taxon>Viruses</taxon>
        <taxon>Duplodnaviria</taxon>
        <taxon>Heunggongvirae</taxon>
        <taxon>Uroviricota</taxon>
        <taxon>Caudoviricetes</taxon>
        <taxon>Peduoviridae</taxon>
        <taxon>Maltschvirus</taxon>
        <taxon>Maltschvirus maltsch</taxon>
    </lineage>
</organism>
<dbReference type="EMBL" id="LR798312">
    <property type="protein sequence ID" value="CAB5222402.1"/>
    <property type="molecule type" value="Genomic_DNA"/>
</dbReference>
<protein>
    <submittedName>
        <fullName evidence="1">Uncharacterized protein</fullName>
    </submittedName>
</protein>
<reference evidence="1" key="1">
    <citation type="submission" date="2020-05" db="EMBL/GenBank/DDBJ databases">
        <authorList>
            <person name="Chiriac C."/>
            <person name="Salcher M."/>
            <person name="Ghai R."/>
            <person name="Kavagutti S V."/>
        </authorList>
    </citation>
    <scope>NUCLEOTIDE SEQUENCE</scope>
</reference>
<sequence length="96" mass="11257">MNTIEERDVMAYKAMGAGYHLTYIVNIIENMVDFDKATTGMSREKKLKLLEEDRQLSGEYFKRDDTHLAWLDILDMDKNEWNKIAFYGKKMVDAAL</sequence>
<name>A0A6J7X081_9CAUD</name>